<organism evidence="1 2">
    <name type="scientific">Cognatiluteimonas sedimenti</name>
    <dbReference type="NCBI Taxonomy" id="2927791"/>
    <lineage>
        <taxon>Bacteria</taxon>
        <taxon>Pseudomonadati</taxon>
        <taxon>Pseudomonadota</taxon>
        <taxon>Gammaproteobacteria</taxon>
        <taxon>Lysobacterales</taxon>
        <taxon>Lysobacteraceae</taxon>
        <taxon>Cognatiluteimonas</taxon>
    </lineage>
</organism>
<name>A0ABT0A5U8_9GAMM</name>
<gene>
    <name evidence="1" type="ORF">MQC88_10425</name>
</gene>
<accession>A0ABT0A5U8</accession>
<evidence type="ECO:0000313" key="2">
    <source>
        <dbReference type="Proteomes" id="UP001165423"/>
    </source>
</evidence>
<proteinExistence type="predicted"/>
<keyword evidence="2" id="KW-1185">Reference proteome</keyword>
<dbReference type="Proteomes" id="UP001165423">
    <property type="component" value="Unassembled WGS sequence"/>
</dbReference>
<evidence type="ECO:0000313" key="1">
    <source>
        <dbReference type="EMBL" id="MCJ0826360.1"/>
    </source>
</evidence>
<comment type="caution">
    <text evidence="1">The sequence shown here is derived from an EMBL/GenBank/DDBJ whole genome shotgun (WGS) entry which is preliminary data.</text>
</comment>
<reference evidence="1 2" key="1">
    <citation type="submission" date="2022-03" db="EMBL/GenBank/DDBJ databases">
        <title>Luteimonas soily sp. nov., a novel bacterium isolated from the soil.</title>
        <authorList>
            <person name="Zhang X."/>
        </authorList>
    </citation>
    <scope>NUCLEOTIDE SEQUENCE [LARGE SCALE GENOMIC DNA]</scope>
    <source>
        <strain evidence="1 2">50</strain>
    </source>
</reference>
<dbReference type="RefSeq" id="WP_243321738.1">
    <property type="nucleotide sequence ID" value="NZ_JALGCL010000003.1"/>
</dbReference>
<dbReference type="EMBL" id="JALGCL010000003">
    <property type="protein sequence ID" value="MCJ0826360.1"/>
    <property type="molecule type" value="Genomic_DNA"/>
</dbReference>
<protein>
    <submittedName>
        <fullName evidence="1">Uncharacterized protein</fullName>
    </submittedName>
</protein>
<sequence>MSAYLAYLGVLGGLLLPALASSSPIGPITKIVVTTNGLGAKAEGCASFAVTAQEAQAFFDKAVLISGSQQHDFFLYGPCFARGTLETRYDTWQWEIRSMGTGSITATNGDTFLLGDPKQESSLADD</sequence>